<dbReference type="UniPathway" id="UPA00070">
    <property type="reaction ID" value="UER00120"/>
</dbReference>
<reference evidence="12 13" key="1">
    <citation type="submission" date="2018-10" db="EMBL/GenBank/DDBJ databases">
        <title>Comparative functional genomics of the obligate endosymbiont Buchnera aphidicola.</title>
        <authorList>
            <person name="Chong R.A."/>
        </authorList>
    </citation>
    <scope>NUCLEOTIDE SEQUENCE [LARGE SCALE GENOMIC DNA]</scope>
    <source>
        <strain evidence="12 13">Ssp</strain>
    </source>
</reference>
<dbReference type="EC" id="4.1.1.23" evidence="7"/>
<comment type="subunit">
    <text evidence="7">Homodimer.</text>
</comment>
<dbReference type="Proteomes" id="UP000298636">
    <property type="component" value="Chromosome"/>
</dbReference>
<dbReference type="SUPFAM" id="SSF51366">
    <property type="entry name" value="Ribulose-phoshate binding barrel"/>
    <property type="match status" value="1"/>
</dbReference>
<dbReference type="InterPro" id="IPR013785">
    <property type="entry name" value="Aldolase_TIM"/>
</dbReference>
<evidence type="ECO:0000256" key="8">
    <source>
        <dbReference type="PIRSR" id="PIRSR614732-1"/>
    </source>
</evidence>
<proteinExistence type="inferred from homology"/>
<dbReference type="EMBL" id="CP032998">
    <property type="protein sequence ID" value="QCI26352.1"/>
    <property type="molecule type" value="Genomic_DNA"/>
</dbReference>
<evidence type="ECO:0000259" key="11">
    <source>
        <dbReference type="SMART" id="SM00934"/>
    </source>
</evidence>
<dbReference type="Gene3D" id="3.20.20.70">
    <property type="entry name" value="Aldolase class I"/>
    <property type="match status" value="1"/>
</dbReference>
<feature type="binding site" evidence="7 9">
    <location>
        <position position="198"/>
    </location>
    <ligand>
        <name>substrate</name>
    </ligand>
</feature>
<dbReference type="CDD" id="cd04725">
    <property type="entry name" value="OMP_decarboxylase_like"/>
    <property type="match status" value="1"/>
</dbReference>
<feature type="binding site" evidence="7 9">
    <location>
        <position position="128"/>
    </location>
    <ligand>
        <name>substrate</name>
    </ligand>
</feature>
<evidence type="ECO:0000256" key="9">
    <source>
        <dbReference type="PIRSR" id="PIRSR614732-2"/>
    </source>
</evidence>
<keyword evidence="13" id="KW-1185">Reference proteome</keyword>
<evidence type="ECO:0000256" key="2">
    <source>
        <dbReference type="ARBA" id="ARBA00004861"/>
    </source>
</evidence>
<feature type="active site" description="For OMPdecase activity" evidence="8">
    <location>
        <position position="72"/>
    </location>
</feature>
<feature type="active site" description="Proton donor" evidence="7">
    <location>
        <position position="69"/>
    </location>
</feature>
<evidence type="ECO:0000313" key="13">
    <source>
        <dbReference type="Proteomes" id="UP000298636"/>
    </source>
</evidence>
<comment type="catalytic activity">
    <reaction evidence="6 7 10">
        <text>orotidine 5'-phosphate + H(+) = UMP + CO2</text>
        <dbReference type="Rhea" id="RHEA:11596"/>
        <dbReference type="ChEBI" id="CHEBI:15378"/>
        <dbReference type="ChEBI" id="CHEBI:16526"/>
        <dbReference type="ChEBI" id="CHEBI:57538"/>
        <dbReference type="ChEBI" id="CHEBI:57865"/>
        <dbReference type="EC" id="4.1.1.23"/>
    </reaction>
</comment>
<dbReference type="InterPro" id="IPR014732">
    <property type="entry name" value="OMPdecase"/>
</dbReference>
<dbReference type="InterPro" id="IPR001754">
    <property type="entry name" value="OMPdeCOase_dom"/>
</dbReference>
<evidence type="ECO:0000256" key="1">
    <source>
        <dbReference type="ARBA" id="ARBA00002356"/>
    </source>
</evidence>
<name>A0A4D6YB77_9GAMM</name>
<keyword evidence="3 7" id="KW-0210">Decarboxylase</keyword>
<dbReference type="PANTHER" id="PTHR32119:SF2">
    <property type="entry name" value="OROTIDINE 5'-PHOSPHATE DECARBOXYLASE"/>
    <property type="match status" value="1"/>
</dbReference>
<feature type="binding site" evidence="7 9">
    <location>
        <position position="18"/>
    </location>
    <ligand>
        <name>substrate</name>
    </ligand>
</feature>
<keyword evidence="5 7" id="KW-0456">Lyase</keyword>
<dbReference type="GO" id="GO:0004590">
    <property type="term" value="F:orotidine-5'-phosphate decarboxylase activity"/>
    <property type="evidence" value="ECO:0007669"/>
    <property type="project" value="UniProtKB-UniRule"/>
</dbReference>
<feature type="binding site" evidence="7 9">
    <location>
        <position position="189"/>
    </location>
    <ligand>
        <name>substrate</name>
    </ligand>
</feature>
<evidence type="ECO:0000256" key="3">
    <source>
        <dbReference type="ARBA" id="ARBA00022793"/>
    </source>
</evidence>
<dbReference type="OrthoDB" id="9806203at2"/>
<dbReference type="InterPro" id="IPR011060">
    <property type="entry name" value="RibuloseP-bd_barrel"/>
</dbReference>
<feature type="active site" description="For OMPdecase activity" evidence="8">
    <location>
        <position position="67"/>
    </location>
</feature>
<dbReference type="AlphaFoldDB" id="A0A4D6YB77"/>
<dbReference type="GO" id="GO:0005829">
    <property type="term" value="C:cytosol"/>
    <property type="evidence" value="ECO:0007669"/>
    <property type="project" value="TreeGrafter"/>
</dbReference>
<dbReference type="RefSeq" id="WP_158351770.1">
    <property type="nucleotide sequence ID" value="NZ_CP032998.1"/>
</dbReference>
<evidence type="ECO:0000256" key="6">
    <source>
        <dbReference type="ARBA" id="ARBA00049157"/>
    </source>
</evidence>
<organism evidence="12 13">
    <name type="scientific">Buchnera aphidicola</name>
    <name type="common">Stegophylla sp.</name>
    <dbReference type="NCBI Taxonomy" id="2315800"/>
    <lineage>
        <taxon>Bacteria</taxon>
        <taxon>Pseudomonadati</taxon>
        <taxon>Pseudomonadota</taxon>
        <taxon>Gammaproteobacteria</taxon>
        <taxon>Enterobacterales</taxon>
        <taxon>Erwiniaceae</taxon>
        <taxon>Buchnera</taxon>
    </lineage>
</organism>
<comment type="pathway">
    <text evidence="2 7 10">Pyrimidine metabolism; UMP biosynthesis via de novo pathway; UMP from orotate: step 2/2.</text>
</comment>
<dbReference type="GO" id="GO:0006207">
    <property type="term" value="P:'de novo' pyrimidine nucleobase biosynthetic process"/>
    <property type="evidence" value="ECO:0007669"/>
    <property type="project" value="InterPro"/>
</dbReference>
<dbReference type="InterPro" id="IPR018089">
    <property type="entry name" value="OMPdecase_AS"/>
</dbReference>
<feature type="binding site" evidence="7 9">
    <location>
        <position position="40"/>
    </location>
    <ligand>
        <name>substrate</name>
    </ligand>
</feature>
<dbReference type="PANTHER" id="PTHR32119">
    <property type="entry name" value="OROTIDINE 5'-PHOSPHATE DECARBOXYLASE"/>
    <property type="match status" value="1"/>
</dbReference>
<dbReference type="InterPro" id="IPR047596">
    <property type="entry name" value="OMPdecase_bac"/>
</dbReference>
<feature type="binding site" evidence="7 9">
    <location>
        <position position="218"/>
    </location>
    <ligand>
        <name>substrate</name>
    </ligand>
</feature>
<dbReference type="NCBIfam" id="TIGR01740">
    <property type="entry name" value="pyrF"/>
    <property type="match status" value="1"/>
</dbReference>
<evidence type="ECO:0000256" key="5">
    <source>
        <dbReference type="ARBA" id="ARBA00023239"/>
    </source>
</evidence>
<gene>
    <name evidence="7" type="primary">pyrF</name>
    <name evidence="12" type="ORF">D9V79_00865</name>
</gene>
<feature type="domain" description="Orotidine 5'-phosphate decarboxylase" evidence="11">
    <location>
        <begin position="12"/>
        <end position="234"/>
    </location>
</feature>
<feature type="binding site" evidence="7 9">
    <location>
        <position position="219"/>
    </location>
    <ligand>
        <name>substrate</name>
    </ligand>
</feature>
<feature type="active site" description="For OMPdecase activity" evidence="8">
    <location>
        <position position="69"/>
    </location>
</feature>
<evidence type="ECO:0000313" key="12">
    <source>
        <dbReference type="EMBL" id="QCI26352.1"/>
    </source>
</evidence>
<keyword evidence="4 7" id="KW-0665">Pyrimidine biosynthesis</keyword>
<dbReference type="GO" id="GO:0044205">
    <property type="term" value="P:'de novo' UMP biosynthetic process"/>
    <property type="evidence" value="ECO:0007669"/>
    <property type="project" value="UniProtKB-UniRule"/>
</dbReference>
<dbReference type="NCBIfam" id="NF001273">
    <property type="entry name" value="PRK00230.1"/>
    <property type="match status" value="1"/>
</dbReference>
<comment type="function">
    <text evidence="1 7">Catalyzes the decarboxylation of orotidine 5'-monophosphate (OMP) to uridine 5'-monophosphate (UMP).</text>
</comment>
<protein>
    <recommendedName>
        <fullName evidence="7">Orotidine 5'-phosphate decarboxylase</fullName>
        <ecNumber evidence="7">4.1.1.23</ecNumber>
    </recommendedName>
    <alternativeName>
        <fullName evidence="7">OMP decarboxylase</fullName>
        <shortName evidence="7">OMPDCase</shortName>
        <shortName evidence="7">OMPdecase</shortName>
    </alternativeName>
</protein>
<dbReference type="HAMAP" id="MF_01200_B">
    <property type="entry name" value="OMPdecase_type1_B"/>
    <property type="match status" value="1"/>
</dbReference>
<evidence type="ECO:0000256" key="10">
    <source>
        <dbReference type="RuleBase" id="RU000512"/>
    </source>
</evidence>
<feature type="binding site" evidence="7">
    <location>
        <begin position="67"/>
        <end position="76"/>
    </location>
    <ligand>
        <name>substrate</name>
    </ligand>
</feature>
<dbReference type="PROSITE" id="PS00156">
    <property type="entry name" value="OMPDECASE"/>
    <property type="match status" value="1"/>
</dbReference>
<evidence type="ECO:0000256" key="4">
    <source>
        <dbReference type="ARBA" id="ARBA00022975"/>
    </source>
</evidence>
<evidence type="ECO:0000256" key="7">
    <source>
        <dbReference type="HAMAP-Rule" id="MF_01200"/>
    </source>
</evidence>
<sequence>MSDVISLKNHPKIIIALDYFDQKHAMELLKCLNPKFYKLKIGSIMFIKFGIKLIHEIHKLGFDIFLDLKFHDIPNTVAQSVRAAADLGVWMISIHACGGLNMLKKARQVLSDFKYPNPPLLMAVTVLTSFSEYNLKKIGVSLSLTNYVLNLAKMAKKSNLDGVICPGIEVNNIKNVFGNNFKTVVPGIRLFNYVHHDQKLVVTLKEIKNINSDYIILGRCITQSQNAIKTLNTFFNDIK</sequence>
<dbReference type="SMART" id="SM00934">
    <property type="entry name" value="OMPdecase"/>
    <property type="match status" value="1"/>
</dbReference>
<accession>A0A4D6YB77</accession>
<dbReference type="Pfam" id="PF00215">
    <property type="entry name" value="OMPdecase"/>
    <property type="match status" value="1"/>
</dbReference>
<comment type="similarity">
    <text evidence="7">Belongs to the OMP decarboxylase family. Type 1 subfamily.</text>
</comment>